<keyword evidence="1" id="KW-0175">Coiled coil</keyword>
<feature type="region of interest" description="Disordered" evidence="2">
    <location>
        <begin position="181"/>
        <end position="200"/>
    </location>
</feature>
<evidence type="ECO:0000256" key="1">
    <source>
        <dbReference type="SAM" id="Coils"/>
    </source>
</evidence>
<protein>
    <submittedName>
        <fullName evidence="3">Uncharacterized protein</fullName>
    </submittedName>
</protein>
<accession>A0A1J4L5X2</accession>
<sequence length="465" mass="53474">MIDPSFAEEIKKKTSLLKVVLNTEVAKDLLYYLNEETERHKKEILEINKKLNEVMKSGTLETLTQRFDEYQKHTDLKLEDTISKLENVRHLLCEHEIHSKSLFNKVDAKVDLISKKLGLNSNSPFLDVSKYGEDICALRAELTAFKRNTAKLVGINEDQLVSSRLNPDELDLENGILSSRSIKSSRRNNSNHENESDEENVMLKDVLSQLNTIKSEIEEQKKEIKNIEANENIFTEERIIKAKEQMSEIEMQKKVLDEREEQLEKEINSSNKKDDNFTALQNEIDKMKRLLDQQTHQLSDIQEITNRNHEEINEYMNETLHASMKCDEEDEKFSKQIHDLQSLFLNSLQDVKELMDSMSEQISDCATKSEVMNAFTEVFTPKQPHGTSVGVSKCKCLACGRARPTVNPITDSNLAEILNYRQLSRESFNPCSKVMLVSGERLKTSGSKRKSSELVTPRRSKTNVV</sequence>
<gene>
    <name evidence="3" type="ORF">TRFO_41114</name>
</gene>
<dbReference type="GeneID" id="94848291"/>
<feature type="region of interest" description="Disordered" evidence="2">
    <location>
        <begin position="442"/>
        <end position="465"/>
    </location>
</feature>
<feature type="coiled-coil region" evidence="1">
    <location>
        <begin position="203"/>
        <end position="304"/>
    </location>
</feature>
<dbReference type="EMBL" id="MLAK01000013">
    <property type="protein sequence ID" value="OHT17350.1"/>
    <property type="molecule type" value="Genomic_DNA"/>
</dbReference>
<name>A0A1J4L5X2_9EUKA</name>
<keyword evidence="4" id="KW-1185">Reference proteome</keyword>
<organism evidence="3 4">
    <name type="scientific">Tritrichomonas foetus</name>
    <dbReference type="NCBI Taxonomy" id="1144522"/>
    <lineage>
        <taxon>Eukaryota</taxon>
        <taxon>Metamonada</taxon>
        <taxon>Parabasalia</taxon>
        <taxon>Tritrichomonadida</taxon>
        <taxon>Tritrichomonadidae</taxon>
        <taxon>Tritrichomonas</taxon>
    </lineage>
</organism>
<comment type="caution">
    <text evidence="3">The sequence shown here is derived from an EMBL/GenBank/DDBJ whole genome shotgun (WGS) entry which is preliminary data.</text>
</comment>
<dbReference type="RefSeq" id="XP_068370486.1">
    <property type="nucleotide sequence ID" value="XM_068513587.1"/>
</dbReference>
<reference evidence="3" key="1">
    <citation type="submission" date="2016-10" db="EMBL/GenBank/DDBJ databases">
        <authorList>
            <person name="Benchimol M."/>
            <person name="Almeida L.G."/>
            <person name="Vasconcelos A.T."/>
            <person name="Perreira-Neves A."/>
            <person name="Rosa I.A."/>
            <person name="Tasca T."/>
            <person name="Bogo M.R."/>
            <person name="de Souza W."/>
        </authorList>
    </citation>
    <scope>NUCLEOTIDE SEQUENCE [LARGE SCALE GENOMIC DNA]</scope>
    <source>
        <strain evidence="3">K</strain>
    </source>
</reference>
<evidence type="ECO:0000256" key="2">
    <source>
        <dbReference type="SAM" id="MobiDB-lite"/>
    </source>
</evidence>
<dbReference type="AlphaFoldDB" id="A0A1J4L5X2"/>
<proteinExistence type="predicted"/>
<dbReference type="Proteomes" id="UP000179807">
    <property type="component" value="Unassembled WGS sequence"/>
</dbReference>
<dbReference type="VEuPathDB" id="TrichDB:TRFO_41114"/>
<evidence type="ECO:0000313" key="3">
    <source>
        <dbReference type="EMBL" id="OHT17350.1"/>
    </source>
</evidence>
<dbReference type="Gene3D" id="1.10.287.1490">
    <property type="match status" value="1"/>
</dbReference>
<evidence type="ECO:0000313" key="4">
    <source>
        <dbReference type="Proteomes" id="UP000179807"/>
    </source>
</evidence>